<evidence type="ECO:0000256" key="6">
    <source>
        <dbReference type="ARBA" id="ARBA00022989"/>
    </source>
</evidence>
<comment type="subcellular location">
    <subcellularLocation>
        <location evidence="1">Cell inner membrane</location>
        <topology evidence="1">Multi-pass membrane protein</topology>
    </subcellularLocation>
</comment>
<dbReference type="InterPro" id="IPR007272">
    <property type="entry name" value="Sulf_transp_TsuA/YedE"/>
</dbReference>
<keyword evidence="5 8" id="KW-0812">Transmembrane</keyword>
<evidence type="ECO:0000313" key="9">
    <source>
        <dbReference type="EMBL" id="OIR08206.1"/>
    </source>
</evidence>
<dbReference type="PANTHER" id="PTHR30574:SF1">
    <property type="entry name" value="SULPHUR TRANSPORT DOMAIN-CONTAINING PROTEIN"/>
    <property type="match status" value="1"/>
</dbReference>
<evidence type="ECO:0000256" key="3">
    <source>
        <dbReference type="ARBA" id="ARBA00022475"/>
    </source>
</evidence>
<keyword evidence="3" id="KW-1003">Cell membrane</keyword>
<evidence type="ECO:0000256" key="2">
    <source>
        <dbReference type="ARBA" id="ARBA00022448"/>
    </source>
</evidence>
<organism evidence="9">
    <name type="scientific">mine drainage metagenome</name>
    <dbReference type="NCBI Taxonomy" id="410659"/>
    <lineage>
        <taxon>unclassified sequences</taxon>
        <taxon>metagenomes</taxon>
        <taxon>ecological metagenomes</taxon>
    </lineage>
</organism>
<evidence type="ECO:0000256" key="1">
    <source>
        <dbReference type="ARBA" id="ARBA00004429"/>
    </source>
</evidence>
<keyword evidence="4" id="KW-0997">Cell inner membrane</keyword>
<evidence type="ECO:0000256" key="4">
    <source>
        <dbReference type="ARBA" id="ARBA00022519"/>
    </source>
</evidence>
<feature type="transmembrane region" description="Helical" evidence="8">
    <location>
        <begin position="20"/>
        <end position="47"/>
    </location>
</feature>
<dbReference type="GO" id="GO:0005886">
    <property type="term" value="C:plasma membrane"/>
    <property type="evidence" value="ECO:0007669"/>
    <property type="project" value="UniProtKB-SubCell"/>
</dbReference>
<dbReference type="PANTHER" id="PTHR30574">
    <property type="entry name" value="INNER MEMBRANE PROTEIN YEDE"/>
    <property type="match status" value="1"/>
</dbReference>
<accession>A0A1J5T7V0</accession>
<evidence type="ECO:0000256" key="7">
    <source>
        <dbReference type="ARBA" id="ARBA00023136"/>
    </source>
</evidence>
<dbReference type="Pfam" id="PF04143">
    <property type="entry name" value="Sulf_transp"/>
    <property type="match status" value="1"/>
</dbReference>
<feature type="transmembrane region" description="Helical" evidence="8">
    <location>
        <begin position="68"/>
        <end position="86"/>
    </location>
</feature>
<keyword evidence="2" id="KW-0813">Transport</keyword>
<dbReference type="EMBL" id="MLJW01000033">
    <property type="protein sequence ID" value="OIR08206.1"/>
    <property type="molecule type" value="Genomic_DNA"/>
</dbReference>
<name>A0A1J5T7V0_9ZZZZ</name>
<dbReference type="AlphaFoldDB" id="A0A1J5T7V0"/>
<feature type="transmembrane region" description="Helical" evidence="8">
    <location>
        <begin position="92"/>
        <end position="113"/>
    </location>
</feature>
<evidence type="ECO:0000256" key="8">
    <source>
        <dbReference type="SAM" id="Phobius"/>
    </source>
</evidence>
<evidence type="ECO:0000256" key="5">
    <source>
        <dbReference type="ARBA" id="ARBA00022692"/>
    </source>
</evidence>
<reference evidence="9" key="1">
    <citation type="submission" date="2016-10" db="EMBL/GenBank/DDBJ databases">
        <title>Sequence of Gallionella enrichment culture.</title>
        <authorList>
            <person name="Poehlein A."/>
            <person name="Muehling M."/>
            <person name="Daniel R."/>
        </authorList>
    </citation>
    <scope>NUCLEOTIDE SEQUENCE</scope>
</reference>
<comment type="caution">
    <text evidence="9">The sequence shown here is derived from an EMBL/GenBank/DDBJ whole genome shotgun (WGS) entry which is preliminary data.</text>
</comment>
<feature type="transmembrane region" description="Helical" evidence="8">
    <location>
        <begin position="125"/>
        <end position="153"/>
    </location>
</feature>
<keyword evidence="7 8" id="KW-0472">Membrane</keyword>
<sequence>MIHGNASLFPTGWVHFLAGGVFIGLGVSLLFALTGLVGGVSTAYTAVWSFVSHLPHFQQEKFVATRNWRLMYGLGMVLGALVYTVTLGRGRIFVTAVPGWQLLVGGLIGGFGARMGNGCTSGHGICGLASLHLSSLVAVIIFLATALLTAHLVHVFGGF</sequence>
<gene>
    <name evidence="9" type="ORF">GALL_97090</name>
</gene>
<keyword evidence="6 8" id="KW-1133">Transmembrane helix</keyword>
<protein>
    <submittedName>
        <fullName evidence="9">Uncharacterized protein</fullName>
    </submittedName>
</protein>
<proteinExistence type="predicted"/>